<protein>
    <submittedName>
        <fullName evidence="3">SDR family NAD(P)-dependent oxidoreductase</fullName>
    </submittedName>
</protein>
<dbReference type="PANTHER" id="PTHR24320">
    <property type="entry name" value="RETINOL DEHYDROGENASE"/>
    <property type="match status" value="1"/>
</dbReference>
<evidence type="ECO:0000313" key="4">
    <source>
        <dbReference type="Proteomes" id="UP001179361"/>
    </source>
</evidence>
<reference evidence="3" key="1">
    <citation type="submission" date="2021-11" db="EMBL/GenBank/DDBJ databases">
        <title>The complete genome of Massilia sp sp. G4R7.</title>
        <authorList>
            <person name="Liu L."/>
            <person name="Yue J."/>
            <person name="Yuan J."/>
            <person name="Yang F."/>
            <person name="Li L."/>
        </authorList>
    </citation>
    <scope>NUCLEOTIDE SEQUENCE</scope>
    <source>
        <strain evidence="3">G4R7</strain>
    </source>
</reference>
<keyword evidence="2" id="KW-0560">Oxidoreductase</keyword>
<comment type="similarity">
    <text evidence="1">Belongs to the short-chain dehydrogenases/reductases (SDR) family.</text>
</comment>
<gene>
    <name evidence="3" type="ORF">LQ564_19075</name>
</gene>
<dbReference type="Pfam" id="PF00106">
    <property type="entry name" value="adh_short"/>
    <property type="match status" value="1"/>
</dbReference>
<accession>A0ABS8QBI8</accession>
<dbReference type="RefSeq" id="WP_231059695.1">
    <property type="nucleotide sequence ID" value="NZ_JAJNOC010000007.1"/>
</dbReference>
<dbReference type="NCBIfam" id="NF004845">
    <property type="entry name" value="PRK06196.1"/>
    <property type="match status" value="1"/>
</dbReference>
<evidence type="ECO:0000256" key="2">
    <source>
        <dbReference type="ARBA" id="ARBA00023002"/>
    </source>
</evidence>
<evidence type="ECO:0000313" key="3">
    <source>
        <dbReference type="EMBL" id="MCD2518407.1"/>
    </source>
</evidence>
<dbReference type="PRINTS" id="PR00081">
    <property type="entry name" value="GDHRDH"/>
</dbReference>
<dbReference type="SUPFAM" id="SSF51735">
    <property type="entry name" value="NAD(P)-binding Rossmann-fold domains"/>
    <property type="match status" value="1"/>
</dbReference>
<dbReference type="Proteomes" id="UP001179361">
    <property type="component" value="Unassembled WGS sequence"/>
</dbReference>
<dbReference type="PANTHER" id="PTHR24320:SF148">
    <property type="entry name" value="NAD(P)-BINDING ROSSMANN-FOLD SUPERFAMILY PROTEIN"/>
    <property type="match status" value="1"/>
</dbReference>
<evidence type="ECO:0000256" key="1">
    <source>
        <dbReference type="ARBA" id="ARBA00006484"/>
    </source>
</evidence>
<name>A0ABS8QBI8_9BURK</name>
<proteinExistence type="inferred from homology"/>
<dbReference type="Gene3D" id="3.40.50.720">
    <property type="entry name" value="NAD(P)-binding Rossmann-like Domain"/>
    <property type="match status" value="1"/>
</dbReference>
<sequence>MRTPQHPIHSGFGPATTAQEVLRGADLRGRTAIVTGGYSGLGLETARALARAGARIIVPARDPARAQAALQGIAGAETAPMDLADPASVDAFAARFLAGGAPLDLLVASAGIMATPLTRDARGHELQFAVNHLGHFQLAARLWPALRRAGSARVVAYSSRGHQIAGIGWDDIDFTGHAYDKWVAYGQSKTANALFALGLDARGATDGIRAFSLHPGTVLGPLARHLSEAEIDAFDVRDAGGAAINAPERDLKTAAQGAATAVWCATSGQLDGMGGVYCEDCDVAPIEDAGRFGVRPWAADPDAAERLWRLSEALTGVGIG</sequence>
<organism evidence="3 4">
    <name type="scientific">Massilia phyllostachyos</name>
    <dbReference type="NCBI Taxonomy" id="2898585"/>
    <lineage>
        <taxon>Bacteria</taxon>
        <taxon>Pseudomonadati</taxon>
        <taxon>Pseudomonadota</taxon>
        <taxon>Betaproteobacteria</taxon>
        <taxon>Burkholderiales</taxon>
        <taxon>Oxalobacteraceae</taxon>
        <taxon>Telluria group</taxon>
        <taxon>Massilia</taxon>
    </lineage>
</organism>
<dbReference type="EMBL" id="JAJNOC010000007">
    <property type="protein sequence ID" value="MCD2518407.1"/>
    <property type="molecule type" value="Genomic_DNA"/>
</dbReference>
<dbReference type="InterPro" id="IPR002347">
    <property type="entry name" value="SDR_fam"/>
</dbReference>
<dbReference type="InterPro" id="IPR036291">
    <property type="entry name" value="NAD(P)-bd_dom_sf"/>
</dbReference>
<keyword evidence="4" id="KW-1185">Reference proteome</keyword>
<comment type="caution">
    <text evidence="3">The sequence shown here is derived from an EMBL/GenBank/DDBJ whole genome shotgun (WGS) entry which is preliminary data.</text>
</comment>